<dbReference type="EMBL" id="CP069534">
    <property type="protein sequence ID" value="QRP71267.1"/>
    <property type="molecule type" value="Genomic_DNA"/>
</dbReference>
<dbReference type="Proteomes" id="UP000617681">
    <property type="component" value="Chromosome"/>
</dbReference>
<dbReference type="RefSeq" id="WP_155806345.1">
    <property type="nucleotide sequence ID" value="NZ_CP069534.1"/>
</dbReference>
<evidence type="ECO:0000313" key="2">
    <source>
        <dbReference type="Proteomes" id="UP000617681"/>
    </source>
</evidence>
<name>A0AAX1L9X6_9CORY</name>
<sequence>MFLATAVVACMHLIPVQSTGSDGEFSLGVLPQATAAEVADHDYQIKLRLDSSVVDSDGGVTESAREQLQAGTLQKVEAVAYVDTPDRALAAHGWTVRVKRSQEENSCELTFKKRFPLSASGEQALAKEGVNQVLRLARERNFDSSDKNYDAQINTSFYTSTVDFSNKKETSCSLPFPTEKEALHKVNELLPGKLEKELGGEEAASHILRNLAMSNVVIQRTWPIEVAGYTSDLEVTEMNNSYFVELSEKDSSRKGAVEKREKIINRLQQLELLREQDAFKTSMVLDGKWD</sequence>
<evidence type="ECO:0000313" key="1">
    <source>
        <dbReference type="EMBL" id="QRP71267.1"/>
    </source>
</evidence>
<reference evidence="1" key="1">
    <citation type="submission" date="2021-02" db="EMBL/GenBank/DDBJ databases">
        <title>FDA dAtabase for Regulatory Grade micrObial Sequences (FDA-ARGOS): Supporting development and validation of Infectious Disease Dx tests.</title>
        <authorList>
            <person name="Sproer C."/>
            <person name="Gronow S."/>
            <person name="Severitt S."/>
            <person name="Schroder I."/>
            <person name="Tallon L."/>
            <person name="Sadzewicz L."/>
            <person name="Zhao X."/>
            <person name="Boylan J."/>
            <person name="Ott S."/>
            <person name="Bowen H."/>
            <person name="Vavikolanu K."/>
            <person name="Mehta A."/>
            <person name="Aluvathingal J."/>
            <person name="Nadendla S."/>
            <person name="Lowell S."/>
            <person name="Myers T."/>
            <person name="Yan Y."/>
            <person name="Sichtig H."/>
        </authorList>
    </citation>
    <scope>NUCLEOTIDE SEQUENCE</scope>
    <source>
        <strain evidence="1">FDAARGOS_1191</strain>
    </source>
</reference>
<accession>A0AAX1L9X6</accession>
<gene>
    <name evidence="1" type="ORF">I6J21_03720</name>
</gene>
<dbReference type="AlphaFoldDB" id="A0AAX1L9X6"/>
<organism evidence="1 2">
    <name type="scientific">Corynebacterium glucuronolyticum</name>
    <dbReference type="NCBI Taxonomy" id="39791"/>
    <lineage>
        <taxon>Bacteria</taxon>
        <taxon>Bacillati</taxon>
        <taxon>Actinomycetota</taxon>
        <taxon>Actinomycetes</taxon>
        <taxon>Mycobacteriales</taxon>
        <taxon>Corynebacteriaceae</taxon>
        <taxon>Corynebacterium</taxon>
    </lineage>
</organism>
<proteinExistence type="predicted"/>
<protein>
    <recommendedName>
        <fullName evidence="3">Secreted protein</fullName>
    </recommendedName>
</protein>
<evidence type="ECO:0008006" key="3">
    <source>
        <dbReference type="Google" id="ProtNLM"/>
    </source>
</evidence>